<sequence>MPSMEPPEDPTGAAPAEGLENWLHDLRTEAPSDPFGRPDDPVEAPTRPAPDEAQHVGRHRAPD</sequence>
<proteinExistence type="predicted"/>
<dbReference type="Proteomes" id="UP000632138">
    <property type="component" value="Unassembled WGS sequence"/>
</dbReference>
<gene>
    <name evidence="2" type="ORF">JIG36_32955</name>
</gene>
<accession>A0ABS2AKG8</accession>
<evidence type="ECO:0000313" key="3">
    <source>
        <dbReference type="Proteomes" id="UP000632138"/>
    </source>
</evidence>
<dbReference type="EMBL" id="JAENHP010000014">
    <property type="protein sequence ID" value="MBM2620334.1"/>
    <property type="molecule type" value="Genomic_DNA"/>
</dbReference>
<evidence type="ECO:0000256" key="1">
    <source>
        <dbReference type="SAM" id="MobiDB-lite"/>
    </source>
</evidence>
<keyword evidence="3" id="KW-1185">Reference proteome</keyword>
<comment type="caution">
    <text evidence="2">The sequence shown here is derived from an EMBL/GenBank/DDBJ whole genome shotgun (WGS) entry which is preliminary data.</text>
</comment>
<feature type="compositionally biased region" description="Basic and acidic residues" evidence="1">
    <location>
        <begin position="22"/>
        <end position="40"/>
    </location>
</feature>
<organism evidence="2 3">
    <name type="scientific">Paractinoplanes ovalisporus</name>
    <dbReference type="NCBI Taxonomy" id="2810368"/>
    <lineage>
        <taxon>Bacteria</taxon>
        <taxon>Bacillati</taxon>
        <taxon>Actinomycetota</taxon>
        <taxon>Actinomycetes</taxon>
        <taxon>Micromonosporales</taxon>
        <taxon>Micromonosporaceae</taxon>
        <taxon>Paractinoplanes</taxon>
    </lineage>
</organism>
<feature type="region of interest" description="Disordered" evidence="1">
    <location>
        <begin position="1"/>
        <end position="63"/>
    </location>
</feature>
<dbReference type="RefSeq" id="WP_203380323.1">
    <property type="nucleotide sequence ID" value="NZ_JAENHP010000014.1"/>
</dbReference>
<name>A0ABS2AKG8_9ACTN</name>
<reference evidence="2 3" key="1">
    <citation type="submission" date="2021-01" db="EMBL/GenBank/DDBJ databases">
        <title>Actinoplanes sp. nov. LDG1-06 isolated from lichen.</title>
        <authorList>
            <person name="Saeng-In P."/>
            <person name="Phongsopitanun W."/>
            <person name="Kanchanasin P."/>
            <person name="Yuki M."/>
            <person name="Kudo T."/>
            <person name="Ohkuma M."/>
            <person name="Tanasupawat S."/>
        </authorList>
    </citation>
    <scope>NUCLEOTIDE SEQUENCE [LARGE SCALE GENOMIC DNA]</scope>
    <source>
        <strain evidence="2 3">LDG1-06</strain>
    </source>
</reference>
<evidence type="ECO:0000313" key="2">
    <source>
        <dbReference type="EMBL" id="MBM2620334.1"/>
    </source>
</evidence>
<feature type="compositionally biased region" description="Basic and acidic residues" evidence="1">
    <location>
        <begin position="49"/>
        <end position="63"/>
    </location>
</feature>
<protein>
    <submittedName>
        <fullName evidence="2">Uncharacterized protein</fullName>
    </submittedName>
</protein>